<dbReference type="NCBIfam" id="TIGR02436">
    <property type="entry name" value="four helix bundle protein"/>
    <property type="match status" value="1"/>
</dbReference>
<name>A0A0G0G7U0_9BACT</name>
<organism evidence="1 2">
    <name type="scientific">Candidatus Magasanikbacteria bacterium GW2011_GWC2_37_14</name>
    <dbReference type="NCBI Taxonomy" id="1619046"/>
    <lineage>
        <taxon>Bacteria</taxon>
        <taxon>Candidatus Magasanikiibacteriota</taxon>
    </lineage>
</organism>
<dbReference type="Proteomes" id="UP000034849">
    <property type="component" value="Unassembled WGS sequence"/>
</dbReference>
<reference evidence="1 2" key="1">
    <citation type="journal article" date="2015" name="Nature">
        <title>rRNA introns, odd ribosomes, and small enigmatic genomes across a large radiation of phyla.</title>
        <authorList>
            <person name="Brown C.T."/>
            <person name="Hug L.A."/>
            <person name="Thomas B.C."/>
            <person name="Sharon I."/>
            <person name="Castelle C.J."/>
            <person name="Singh A."/>
            <person name="Wilkins M.J."/>
            <person name="Williams K.H."/>
            <person name="Banfield J.F."/>
        </authorList>
    </citation>
    <scope>NUCLEOTIDE SEQUENCE [LARGE SCALE GENOMIC DNA]</scope>
</reference>
<dbReference type="EMBL" id="LBSX01000014">
    <property type="protein sequence ID" value="KKQ27158.1"/>
    <property type="molecule type" value="Genomic_DNA"/>
</dbReference>
<gene>
    <name evidence="1" type="ORF">US42_C0014G0055</name>
</gene>
<dbReference type="InterPro" id="IPR036583">
    <property type="entry name" value="23S_rRNA_IVS_sf"/>
</dbReference>
<sequence>MVLVKNWTDLNAWQKAHQLVIHIYKITKTYPKDELYALISQMRRASVSVAANITEGFHRETKKDRLHFYTMALTSLEEVKYYLILSKDLEYLDIKKAREIYSLTNEVGKLLRRWIQSQK</sequence>
<comment type="caution">
    <text evidence="1">The sequence shown here is derived from an EMBL/GenBank/DDBJ whole genome shotgun (WGS) entry which is preliminary data.</text>
</comment>
<dbReference type="AlphaFoldDB" id="A0A0G0G7U0"/>
<dbReference type="CDD" id="cd16377">
    <property type="entry name" value="23S_rRNA_IVP_like"/>
    <property type="match status" value="1"/>
</dbReference>
<evidence type="ECO:0008006" key="3">
    <source>
        <dbReference type="Google" id="ProtNLM"/>
    </source>
</evidence>
<evidence type="ECO:0000313" key="2">
    <source>
        <dbReference type="Proteomes" id="UP000034849"/>
    </source>
</evidence>
<dbReference type="STRING" id="1619046.US42_C0014G0055"/>
<dbReference type="PANTHER" id="PTHR38471:SF2">
    <property type="entry name" value="FOUR HELIX BUNDLE PROTEIN"/>
    <property type="match status" value="1"/>
</dbReference>
<proteinExistence type="predicted"/>
<accession>A0A0G0G7U0</accession>
<dbReference type="SUPFAM" id="SSF158446">
    <property type="entry name" value="IVS-encoded protein-like"/>
    <property type="match status" value="1"/>
</dbReference>
<evidence type="ECO:0000313" key="1">
    <source>
        <dbReference type="EMBL" id="KKQ27158.1"/>
    </source>
</evidence>
<dbReference type="PANTHER" id="PTHR38471">
    <property type="entry name" value="FOUR HELIX BUNDLE PROTEIN"/>
    <property type="match status" value="1"/>
</dbReference>
<dbReference type="Pfam" id="PF05635">
    <property type="entry name" value="23S_rRNA_IVP"/>
    <property type="match status" value="1"/>
</dbReference>
<protein>
    <recommendedName>
        <fullName evidence="3">S23 ribosomal protein</fullName>
    </recommendedName>
</protein>
<dbReference type="Gene3D" id="1.20.1440.60">
    <property type="entry name" value="23S rRNA-intervening sequence"/>
    <property type="match status" value="1"/>
</dbReference>
<dbReference type="InterPro" id="IPR012657">
    <property type="entry name" value="23S_rRNA-intervening_sequence"/>
</dbReference>